<keyword evidence="2" id="KW-1133">Transmembrane helix</keyword>
<dbReference type="KEGG" id="gsj:38334474"/>
<dbReference type="GeneID" id="38334474"/>
<keyword evidence="3" id="KW-0496">Mitochondrion</keyword>
<evidence type="ECO:0000256" key="1">
    <source>
        <dbReference type="SAM" id="MobiDB-lite"/>
    </source>
</evidence>
<keyword evidence="2" id="KW-0812">Transmembrane</keyword>
<accession>A0A386JNI0</accession>
<feature type="compositionally biased region" description="Polar residues" evidence="1">
    <location>
        <begin position="93"/>
        <end position="102"/>
    </location>
</feature>
<dbReference type="RefSeq" id="YP_009532846.1">
    <property type="nucleotide sequence ID" value="NC_039768.1"/>
</dbReference>
<feature type="compositionally biased region" description="Low complexity" evidence="1">
    <location>
        <begin position="82"/>
        <end position="92"/>
    </location>
</feature>
<evidence type="ECO:0000313" key="3">
    <source>
        <dbReference type="EMBL" id="AYD73021.1"/>
    </source>
</evidence>
<dbReference type="Gramene" id="GeneID_38334474_t1">
    <property type="protein sequence ID" value="YP_009532846.1"/>
    <property type="gene ID" value="GeneID_38334474"/>
</dbReference>
<geneLocation type="mitochondrion" evidence="3"/>
<evidence type="ECO:0000256" key="2">
    <source>
        <dbReference type="SAM" id="Phobius"/>
    </source>
</evidence>
<proteinExistence type="predicted"/>
<dbReference type="Gramene" id="GeneID_38334508_t1">
    <property type="protein sequence ID" value="YP_009532873.1"/>
    <property type="gene ID" value="GeneID_38334508"/>
</dbReference>
<feature type="transmembrane region" description="Helical" evidence="2">
    <location>
        <begin position="9"/>
        <end position="27"/>
    </location>
</feature>
<feature type="region of interest" description="Disordered" evidence="1">
    <location>
        <begin position="118"/>
        <end position="137"/>
    </location>
</feature>
<feature type="region of interest" description="Disordered" evidence="1">
    <location>
        <begin position="82"/>
        <end position="102"/>
    </location>
</feature>
<gene>
    <name evidence="3" type="primary">orf250</name>
</gene>
<name>A0A386JNI0_GLYSO</name>
<dbReference type="KEGG" id="gsj:38334508"/>
<dbReference type="GeneID" id="38334508"/>
<reference evidence="3" key="1">
    <citation type="journal article" date="2018" name="Mitochondrial DNA Part B Resour">
        <title>The first complete mitochondrial genome of wild soybean (Glycine soja).</title>
        <authorList>
            <person name="Asaf S."/>
            <person name="Khan A.L."/>
            <person name="Al-Harrasi A."/>
            <person name="Kim T.H."/>
            <person name="Lee I.-J."/>
        </authorList>
    </citation>
    <scope>NUCLEOTIDE SEQUENCE</scope>
</reference>
<sequence>MMSIYLSRLIIPCIILTPVLLCLSFSFDLLGFSKIQSLLLQTGLRALFRLVGWEVPLMIILCVLSGLESGYTLHMMDPAGGQPAANPAAEQPSNVPSGASTSGWRSFEEGVLLESENESSEASVNQQPVIPELEPPLLDDNTRRAELAVRLRANWWGIAYNERILDSFVRSQLAIERHIEAALVADGYSPQVVFERRHMIRGFLFYPEGHALSENAYAGYLTKIANFGTRQSVPYQRVIRAVHNSHLFLD</sequence>
<dbReference type="EMBL" id="MF955859">
    <property type="protein sequence ID" value="AYD73021.1"/>
    <property type="molecule type" value="Genomic_DNA"/>
</dbReference>
<organism evidence="3">
    <name type="scientific">Glycine soja</name>
    <name type="common">Wild soybean</name>
    <dbReference type="NCBI Taxonomy" id="3848"/>
    <lineage>
        <taxon>Eukaryota</taxon>
        <taxon>Viridiplantae</taxon>
        <taxon>Streptophyta</taxon>
        <taxon>Embryophyta</taxon>
        <taxon>Tracheophyta</taxon>
        <taxon>Spermatophyta</taxon>
        <taxon>Magnoliopsida</taxon>
        <taxon>eudicotyledons</taxon>
        <taxon>Gunneridae</taxon>
        <taxon>Pentapetalae</taxon>
        <taxon>rosids</taxon>
        <taxon>fabids</taxon>
        <taxon>Fabales</taxon>
        <taxon>Fabaceae</taxon>
        <taxon>Papilionoideae</taxon>
        <taxon>50 kb inversion clade</taxon>
        <taxon>NPAAA clade</taxon>
        <taxon>indigoferoid/millettioid clade</taxon>
        <taxon>Phaseoleae</taxon>
        <taxon>Glycine</taxon>
        <taxon>Glycine subgen. Soja</taxon>
    </lineage>
</organism>
<dbReference type="RefSeq" id="YP_009532873.1">
    <property type="nucleotide sequence ID" value="NC_039768.1"/>
</dbReference>
<keyword evidence="2" id="KW-0472">Membrane</keyword>
<dbReference type="AlphaFoldDB" id="A0A386JNI0"/>
<protein>
    <submittedName>
        <fullName evidence="3">Uncharacterized protein</fullName>
    </submittedName>
</protein>
<dbReference type="EMBL" id="MF955859">
    <property type="protein sequence ID" value="AYD72994.1"/>
    <property type="molecule type" value="Genomic_DNA"/>
</dbReference>